<proteinExistence type="predicted"/>
<evidence type="ECO:0000256" key="1">
    <source>
        <dbReference type="SAM" id="MobiDB-lite"/>
    </source>
</evidence>
<dbReference type="EMBL" id="JH688041">
    <property type="protein sequence ID" value="EJD33947.1"/>
    <property type="molecule type" value="Genomic_DNA"/>
</dbReference>
<feature type="region of interest" description="Disordered" evidence="1">
    <location>
        <begin position="47"/>
        <end position="91"/>
    </location>
</feature>
<dbReference type="KEGG" id="adl:AURDEDRAFT_176992"/>
<protein>
    <submittedName>
        <fullName evidence="2">Uncharacterized protein</fullName>
    </submittedName>
</protein>
<reference evidence="3" key="1">
    <citation type="journal article" date="2012" name="Science">
        <title>The Paleozoic origin of enzymatic lignin decomposition reconstructed from 31 fungal genomes.</title>
        <authorList>
            <person name="Floudas D."/>
            <person name="Binder M."/>
            <person name="Riley R."/>
            <person name="Barry K."/>
            <person name="Blanchette R.A."/>
            <person name="Henrissat B."/>
            <person name="Martinez A.T."/>
            <person name="Otillar R."/>
            <person name="Spatafora J.W."/>
            <person name="Yadav J.S."/>
            <person name="Aerts A."/>
            <person name="Benoit I."/>
            <person name="Boyd A."/>
            <person name="Carlson A."/>
            <person name="Copeland A."/>
            <person name="Coutinho P.M."/>
            <person name="de Vries R.P."/>
            <person name="Ferreira P."/>
            <person name="Findley K."/>
            <person name="Foster B."/>
            <person name="Gaskell J."/>
            <person name="Glotzer D."/>
            <person name="Gorecki P."/>
            <person name="Heitman J."/>
            <person name="Hesse C."/>
            <person name="Hori C."/>
            <person name="Igarashi K."/>
            <person name="Jurgens J.A."/>
            <person name="Kallen N."/>
            <person name="Kersten P."/>
            <person name="Kohler A."/>
            <person name="Kuees U."/>
            <person name="Kumar T.K.A."/>
            <person name="Kuo A."/>
            <person name="LaButti K."/>
            <person name="Larrondo L.F."/>
            <person name="Lindquist E."/>
            <person name="Ling A."/>
            <person name="Lombard V."/>
            <person name="Lucas S."/>
            <person name="Lundell T."/>
            <person name="Martin R."/>
            <person name="McLaughlin D.J."/>
            <person name="Morgenstern I."/>
            <person name="Morin E."/>
            <person name="Murat C."/>
            <person name="Nagy L.G."/>
            <person name="Nolan M."/>
            <person name="Ohm R.A."/>
            <person name="Patyshakuliyeva A."/>
            <person name="Rokas A."/>
            <person name="Ruiz-Duenas F.J."/>
            <person name="Sabat G."/>
            <person name="Salamov A."/>
            <person name="Samejima M."/>
            <person name="Schmutz J."/>
            <person name="Slot J.C."/>
            <person name="St John F."/>
            <person name="Stenlid J."/>
            <person name="Sun H."/>
            <person name="Sun S."/>
            <person name="Syed K."/>
            <person name="Tsang A."/>
            <person name="Wiebenga A."/>
            <person name="Young D."/>
            <person name="Pisabarro A."/>
            <person name="Eastwood D.C."/>
            <person name="Martin F."/>
            <person name="Cullen D."/>
            <person name="Grigoriev I.V."/>
            <person name="Hibbett D.S."/>
        </authorList>
    </citation>
    <scope>NUCLEOTIDE SEQUENCE [LARGE SCALE GENOMIC DNA]</scope>
    <source>
        <strain evidence="3">TFB10046</strain>
    </source>
</reference>
<organism evidence="2 3">
    <name type="scientific">Auricularia subglabra (strain TFB-10046 / SS5)</name>
    <name type="common">White-rot fungus</name>
    <name type="synonym">Auricularia delicata (strain TFB10046)</name>
    <dbReference type="NCBI Taxonomy" id="717982"/>
    <lineage>
        <taxon>Eukaryota</taxon>
        <taxon>Fungi</taxon>
        <taxon>Dikarya</taxon>
        <taxon>Basidiomycota</taxon>
        <taxon>Agaricomycotina</taxon>
        <taxon>Agaricomycetes</taxon>
        <taxon>Auriculariales</taxon>
        <taxon>Auriculariaceae</taxon>
        <taxon>Auricularia</taxon>
    </lineage>
</organism>
<sequence length="221" mass="23720">MNFLHSSTLPLGGPGGSLPSAESLAFTDAVCVPETCLGSGGRDVALDAQTPSAPAAPMTGTDDVAPQSPPYQSSPIRPDPNDDHPDSNTSTSDIVTYRVEAHGLPLLVRPDTSQLANYISKSAAIRMGAVVLRDVYDKNGDAAVLAEVRCKVDFNGMVEDVVASVLNNTPGDVDLILGLRWIRGHRAYDYWAGEEFCFDDGLHHFYLDSVRAQKSTVRLYV</sequence>
<name>J0WQ18_AURST</name>
<gene>
    <name evidence="2" type="ORF">AURDEDRAFT_176992</name>
</gene>
<accession>J0WQ18</accession>
<evidence type="ECO:0000313" key="2">
    <source>
        <dbReference type="EMBL" id="EJD33947.1"/>
    </source>
</evidence>
<dbReference type="Proteomes" id="UP000006514">
    <property type="component" value="Unassembled WGS sequence"/>
</dbReference>
<dbReference type="InParanoid" id="J0WQ18"/>
<evidence type="ECO:0000313" key="3">
    <source>
        <dbReference type="Proteomes" id="UP000006514"/>
    </source>
</evidence>
<keyword evidence="3" id="KW-1185">Reference proteome</keyword>
<dbReference type="AlphaFoldDB" id="J0WQ18"/>